<protein>
    <submittedName>
        <fullName evidence="5">Response regulator receiver modulated diguanylate cyclase/phosphodiesterase</fullName>
    </submittedName>
</protein>
<dbReference type="InterPro" id="IPR043128">
    <property type="entry name" value="Rev_trsase/Diguanyl_cyclase"/>
</dbReference>
<feature type="domain" description="Response regulatory" evidence="2">
    <location>
        <begin position="23"/>
        <end position="137"/>
    </location>
</feature>
<dbReference type="eggNOG" id="COG5001">
    <property type="taxonomic scope" value="Bacteria"/>
</dbReference>
<dbReference type="AlphaFoldDB" id="E4U0A1"/>
<dbReference type="Gene3D" id="3.20.20.450">
    <property type="entry name" value="EAL domain"/>
    <property type="match status" value="1"/>
</dbReference>
<dbReference type="EMBL" id="CP002355">
    <property type="protein sequence ID" value="ADR34287.1"/>
    <property type="molecule type" value="Genomic_DNA"/>
</dbReference>
<dbReference type="Gene3D" id="3.30.70.270">
    <property type="match status" value="1"/>
</dbReference>
<sequence>MSTNPENFGASLEALIRIGHNITVLYVEDDPVIRQQFTHFLNRFFFKVDTAVNGKEGLNTALGYEYDLIISDIEMPYMNGLDMIEKIKEQKPHQATLLVSAHHEITMMQRSIEIGIDGYLFKPILPNQTFALLHKVVSHIEQEKENIRYRIHLEKLVEAKSQKLLQLYTIDRISGLYTRGKFEEDLLSLSNVSLALFKINDFKSLNDFYGYEIGDSIIRHSADFLRERFSILDNANLYRISGSHFALLIPMPSDDLEKFAILTNQIFENNQIKIESEFIHLQMAIAIVPHNEAVSLSKGDIALREAQRTGKVVVYHQDPIKDQLRSEKLKYKEEIKRALRENRFVPFYQPIIDNISKKIIKYEALARLILPDGKIITPEHFLNIAKETKTYGQISHMVIKKAMDDFKDSECTVSINLSIDDIKNSFTQKFLFAQIEAFPEPNRLVFELLESEGIDSYEELGIFLNRLKHYGCQIAIDDFGSGYSNFEHLARLNIDYIKIDGSLIMDIESGVLSQTIVELITSFAKKMEIKTIAEFVSSRSIESMVDSMEVNESQGYLFGQPIPYDLSMRFIQSL</sequence>
<dbReference type="eggNOG" id="COG4753">
    <property type="taxonomic scope" value="Bacteria"/>
</dbReference>
<dbReference type="SUPFAM" id="SSF55073">
    <property type="entry name" value="Nucleotide cyclase"/>
    <property type="match status" value="1"/>
</dbReference>
<keyword evidence="1" id="KW-0597">Phosphoprotein</keyword>
<dbReference type="KEGG" id="sku:Sulku_1626"/>
<dbReference type="PROSITE" id="PS50883">
    <property type="entry name" value="EAL"/>
    <property type="match status" value="1"/>
</dbReference>
<evidence type="ECO:0000259" key="3">
    <source>
        <dbReference type="PROSITE" id="PS50883"/>
    </source>
</evidence>
<dbReference type="InterPro" id="IPR001633">
    <property type="entry name" value="EAL_dom"/>
</dbReference>
<dbReference type="InterPro" id="IPR001789">
    <property type="entry name" value="Sig_transdc_resp-reg_receiver"/>
</dbReference>
<accession>E4U0A1</accession>
<dbReference type="InterPro" id="IPR035919">
    <property type="entry name" value="EAL_sf"/>
</dbReference>
<evidence type="ECO:0000256" key="1">
    <source>
        <dbReference type="PROSITE-ProRule" id="PRU00169"/>
    </source>
</evidence>
<dbReference type="InterPro" id="IPR000160">
    <property type="entry name" value="GGDEF_dom"/>
</dbReference>
<evidence type="ECO:0000259" key="4">
    <source>
        <dbReference type="PROSITE" id="PS50887"/>
    </source>
</evidence>
<feature type="domain" description="EAL" evidence="3">
    <location>
        <begin position="328"/>
        <end position="574"/>
    </location>
</feature>
<dbReference type="GO" id="GO:0071111">
    <property type="term" value="F:cyclic-guanylate-specific phosphodiesterase activity"/>
    <property type="evidence" value="ECO:0007669"/>
    <property type="project" value="InterPro"/>
</dbReference>
<dbReference type="SUPFAM" id="SSF141868">
    <property type="entry name" value="EAL domain-like"/>
    <property type="match status" value="1"/>
</dbReference>
<dbReference type="Proteomes" id="UP000008721">
    <property type="component" value="Chromosome"/>
</dbReference>
<dbReference type="Pfam" id="PF00990">
    <property type="entry name" value="GGDEF"/>
    <property type="match status" value="1"/>
</dbReference>
<dbReference type="CDD" id="cd00156">
    <property type="entry name" value="REC"/>
    <property type="match status" value="1"/>
</dbReference>
<gene>
    <name evidence="5" type="ordered locus">Sulku_1626</name>
</gene>
<dbReference type="SMART" id="SM00267">
    <property type="entry name" value="GGDEF"/>
    <property type="match status" value="1"/>
</dbReference>
<organism evidence="5 6">
    <name type="scientific">Sulfuricurvum kujiense (strain ATCC BAA-921 / DSM 16994 / JCM 11577 / YK-1)</name>
    <dbReference type="NCBI Taxonomy" id="709032"/>
    <lineage>
        <taxon>Bacteria</taxon>
        <taxon>Pseudomonadati</taxon>
        <taxon>Campylobacterota</taxon>
        <taxon>Epsilonproteobacteria</taxon>
        <taxon>Campylobacterales</taxon>
        <taxon>Sulfurimonadaceae</taxon>
        <taxon>Sulfuricurvum</taxon>
    </lineage>
</organism>
<dbReference type="SMART" id="SM00448">
    <property type="entry name" value="REC"/>
    <property type="match status" value="1"/>
</dbReference>
<dbReference type="Pfam" id="PF00563">
    <property type="entry name" value="EAL"/>
    <property type="match status" value="1"/>
</dbReference>
<dbReference type="Gene3D" id="3.40.50.2300">
    <property type="match status" value="1"/>
</dbReference>
<dbReference type="PANTHER" id="PTHR33121:SF79">
    <property type="entry name" value="CYCLIC DI-GMP PHOSPHODIESTERASE PDED-RELATED"/>
    <property type="match status" value="1"/>
</dbReference>
<dbReference type="InterPro" id="IPR011006">
    <property type="entry name" value="CheY-like_superfamily"/>
</dbReference>
<dbReference type="STRING" id="709032.Sulku_1626"/>
<proteinExistence type="predicted"/>
<evidence type="ECO:0000313" key="5">
    <source>
        <dbReference type="EMBL" id="ADR34287.1"/>
    </source>
</evidence>
<evidence type="ECO:0000313" key="6">
    <source>
        <dbReference type="Proteomes" id="UP000008721"/>
    </source>
</evidence>
<name>E4U0A1_SULKY</name>
<dbReference type="RefSeq" id="WP_013460484.1">
    <property type="nucleotide sequence ID" value="NC_014762.1"/>
</dbReference>
<dbReference type="PROSITE" id="PS50110">
    <property type="entry name" value="RESPONSE_REGULATORY"/>
    <property type="match status" value="1"/>
</dbReference>
<evidence type="ECO:0000259" key="2">
    <source>
        <dbReference type="PROSITE" id="PS50110"/>
    </source>
</evidence>
<dbReference type="SMART" id="SM00052">
    <property type="entry name" value="EAL"/>
    <property type="match status" value="1"/>
</dbReference>
<dbReference type="HOGENOM" id="CLU_000445_70_50_7"/>
<dbReference type="InterPro" id="IPR050706">
    <property type="entry name" value="Cyclic-di-GMP_PDE-like"/>
</dbReference>
<dbReference type="PROSITE" id="PS50887">
    <property type="entry name" value="GGDEF"/>
    <property type="match status" value="1"/>
</dbReference>
<keyword evidence="6" id="KW-1185">Reference proteome</keyword>
<dbReference type="Pfam" id="PF00072">
    <property type="entry name" value="Response_reg"/>
    <property type="match status" value="1"/>
</dbReference>
<feature type="modified residue" description="4-aspartylphosphate" evidence="1">
    <location>
        <position position="72"/>
    </location>
</feature>
<feature type="domain" description="GGDEF" evidence="4">
    <location>
        <begin position="190"/>
        <end position="319"/>
    </location>
</feature>
<dbReference type="GO" id="GO:0000160">
    <property type="term" value="P:phosphorelay signal transduction system"/>
    <property type="evidence" value="ECO:0007669"/>
    <property type="project" value="InterPro"/>
</dbReference>
<dbReference type="CDD" id="cd01948">
    <property type="entry name" value="EAL"/>
    <property type="match status" value="1"/>
</dbReference>
<dbReference type="SUPFAM" id="SSF52172">
    <property type="entry name" value="CheY-like"/>
    <property type="match status" value="1"/>
</dbReference>
<dbReference type="InterPro" id="IPR029787">
    <property type="entry name" value="Nucleotide_cyclase"/>
</dbReference>
<reference evidence="5 6" key="1">
    <citation type="journal article" date="2012" name="Stand. Genomic Sci.">
        <title>Complete genome sequence of the sulfur compounds oxidizing chemolithoautotroph Sulfuricurvum kujiense type strain (YK-1(T)).</title>
        <authorList>
            <person name="Han C."/>
            <person name="Kotsyurbenko O."/>
            <person name="Chertkov O."/>
            <person name="Held B."/>
            <person name="Lapidus A."/>
            <person name="Nolan M."/>
            <person name="Lucas S."/>
            <person name="Hammon N."/>
            <person name="Deshpande S."/>
            <person name="Cheng J.F."/>
            <person name="Tapia R."/>
            <person name="Goodwin L.A."/>
            <person name="Pitluck S."/>
            <person name="Liolios K."/>
            <person name="Pagani I."/>
            <person name="Ivanova N."/>
            <person name="Mavromatis K."/>
            <person name="Mikhailova N."/>
            <person name="Pati A."/>
            <person name="Chen A."/>
            <person name="Palaniappan K."/>
            <person name="Land M."/>
            <person name="Hauser L."/>
            <person name="Chang Y.J."/>
            <person name="Jeffries C.D."/>
            <person name="Brambilla E.M."/>
            <person name="Rohde M."/>
            <person name="Spring S."/>
            <person name="Sikorski J."/>
            <person name="Goker M."/>
            <person name="Woyke T."/>
            <person name="Bristow J."/>
            <person name="Eisen J.A."/>
            <person name="Markowitz V."/>
            <person name="Hugenholtz P."/>
            <person name="Kyrpides N.C."/>
            <person name="Klenk H.P."/>
            <person name="Detter J.C."/>
        </authorList>
    </citation>
    <scope>NUCLEOTIDE SEQUENCE [LARGE SCALE GENOMIC DNA]</scope>
    <source>
        <strain evidence="6">ATCC BAA-921 / DSM 16994 / JCM 11577 / YK-1</strain>
    </source>
</reference>
<dbReference type="PANTHER" id="PTHR33121">
    <property type="entry name" value="CYCLIC DI-GMP PHOSPHODIESTERASE PDEF"/>
    <property type="match status" value="1"/>
</dbReference>